<organism evidence="2 3">
    <name type="scientific">Dendrobium nobile</name>
    <name type="common">Orchid</name>
    <dbReference type="NCBI Taxonomy" id="94219"/>
    <lineage>
        <taxon>Eukaryota</taxon>
        <taxon>Viridiplantae</taxon>
        <taxon>Streptophyta</taxon>
        <taxon>Embryophyta</taxon>
        <taxon>Tracheophyta</taxon>
        <taxon>Spermatophyta</taxon>
        <taxon>Magnoliopsida</taxon>
        <taxon>Liliopsida</taxon>
        <taxon>Asparagales</taxon>
        <taxon>Orchidaceae</taxon>
        <taxon>Epidendroideae</taxon>
        <taxon>Malaxideae</taxon>
        <taxon>Dendrobiinae</taxon>
        <taxon>Dendrobium</taxon>
    </lineage>
</organism>
<dbReference type="EMBL" id="JAGYWB010000007">
    <property type="protein sequence ID" value="KAI0516406.1"/>
    <property type="molecule type" value="Genomic_DNA"/>
</dbReference>
<name>A0A8T3BRE8_DENNO</name>
<comment type="caution">
    <text evidence="2">The sequence shown here is derived from an EMBL/GenBank/DDBJ whole genome shotgun (WGS) entry which is preliminary data.</text>
</comment>
<proteinExistence type="predicted"/>
<evidence type="ECO:0000256" key="1">
    <source>
        <dbReference type="SAM" id="MobiDB-lite"/>
    </source>
</evidence>
<gene>
    <name evidence="2" type="ORF">KFK09_009081</name>
</gene>
<protein>
    <submittedName>
        <fullName evidence="2">Uncharacterized protein</fullName>
    </submittedName>
</protein>
<sequence>MKEATSTLDGDWNLDAFGETIDEDGLWAVDDIRSLHQLATIPVNRPPLGCNHTGESTSTSKNPYGRIDLLRLGMRPAPPSLPRTSQFACVPKPASRP</sequence>
<accession>A0A8T3BRE8</accession>
<evidence type="ECO:0000313" key="3">
    <source>
        <dbReference type="Proteomes" id="UP000829196"/>
    </source>
</evidence>
<dbReference type="AlphaFoldDB" id="A0A8T3BRE8"/>
<keyword evidence="3" id="KW-1185">Reference proteome</keyword>
<dbReference type="Proteomes" id="UP000829196">
    <property type="component" value="Unassembled WGS sequence"/>
</dbReference>
<evidence type="ECO:0000313" key="2">
    <source>
        <dbReference type="EMBL" id="KAI0516406.1"/>
    </source>
</evidence>
<feature type="region of interest" description="Disordered" evidence="1">
    <location>
        <begin position="76"/>
        <end position="97"/>
    </location>
</feature>
<reference evidence="2" key="1">
    <citation type="journal article" date="2022" name="Front. Genet.">
        <title>Chromosome-Scale Assembly of the Dendrobium nobile Genome Provides Insights Into the Molecular Mechanism of the Biosynthesis of the Medicinal Active Ingredient of Dendrobium.</title>
        <authorList>
            <person name="Xu Q."/>
            <person name="Niu S.-C."/>
            <person name="Li K.-L."/>
            <person name="Zheng P.-J."/>
            <person name="Zhang X.-J."/>
            <person name="Jia Y."/>
            <person name="Liu Y."/>
            <person name="Niu Y.-X."/>
            <person name="Yu L.-H."/>
            <person name="Chen D.-F."/>
            <person name="Zhang G.-Q."/>
        </authorList>
    </citation>
    <scope>NUCLEOTIDE SEQUENCE</scope>
    <source>
        <tissue evidence="2">Leaf</tissue>
    </source>
</reference>